<dbReference type="KEGG" id="cmp:Cha6605_5915"/>
<dbReference type="STRING" id="1173020.Cha6605_5915"/>
<organism evidence="1 2">
    <name type="scientific">Chamaesiphon minutus (strain ATCC 27169 / PCC 6605)</name>
    <dbReference type="NCBI Taxonomy" id="1173020"/>
    <lineage>
        <taxon>Bacteria</taxon>
        <taxon>Bacillati</taxon>
        <taxon>Cyanobacteriota</taxon>
        <taxon>Cyanophyceae</taxon>
        <taxon>Gomontiellales</taxon>
        <taxon>Chamaesiphonaceae</taxon>
        <taxon>Chamaesiphon</taxon>
    </lineage>
</organism>
<dbReference type="HOGENOM" id="CLU_2895792_0_0_3"/>
<gene>
    <name evidence="1" type="ORF">Cha6605_5915</name>
</gene>
<sequence>MNDRLKMAMKKVAAFGNTGGGKSTLSKNLAEITGLPLYILDTNASSQVNFSRQRVSQKIVRC</sequence>
<dbReference type="InterPro" id="IPR027417">
    <property type="entry name" value="P-loop_NTPase"/>
</dbReference>
<accession>K9UNV5</accession>
<protein>
    <submittedName>
        <fullName evidence="1">Uncharacterized protein</fullName>
    </submittedName>
</protein>
<reference evidence="1 2" key="1">
    <citation type="submission" date="2012-05" db="EMBL/GenBank/DDBJ databases">
        <title>Finished chromosome of genome of Chamaesiphon sp. PCC 6605.</title>
        <authorList>
            <consortium name="US DOE Joint Genome Institute"/>
            <person name="Gugger M."/>
            <person name="Coursin T."/>
            <person name="Rippka R."/>
            <person name="Tandeau De Marsac N."/>
            <person name="Huntemann M."/>
            <person name="Wei C.-L."/>
            <person name="Han J."/>
            <person name="Detter J.C."/>
            <person name="Han C."/>
            <person name="Tapia R."/>
            <person name="Chen A."/>
            <person name="Kyrpides N."/>
            <person name="Mavromatis K."/>
            <person name="Markowitz V."/>
            <person name="Szeto E."/>
            <person name="Ivanova N."/>
            <person name="Pagani I."/>
            <person name="Pati A."/>
            <person name="Goodwin L."/>
            <person name="Nordberg H.P."/>
            <person name="Cantor M.N."/>
            <person name="Hua S.X."/>
            <person name="Woyke T."/>
            <person name="Kerfeld C.A."/>
        </authorList>
    </citation>
    <scope>NUCLEOTIDE SEQUENCE [LARGE SCALE GENOMIC DNA]</scope>
    <source>
        <strain evidence="2">ATCC 27169 / PCC 6605</strain>
    </source>
</reference>
<dbReference type="Proteomes" id="UP000010366">
    <property type="component" value="Chromosome"/>
</dbReference>
<dbReference type="AlphaFoldDB" id="K9UNV5"/>
<dbReference type="SUPFAM" id="SSF52540">
    <property type="entry name" value="P-loop containing nucleoside triphosphate hydrolases"/>
    <property type="match status" value="1"/>
</dbReference>
<evidence type="ECO:0000313" key="1">
    <source>
        <dbReference type="EMBL" id="AFY96762.1"/>
    </source>
</evidence>
<proteinExistence type="predicted"/>
<keyword evidence="2" id="KW-1185">Reference proteome</keyword>
<evidence type="ECO:0000313" key="2">
    <source>
        <dbReference type="Proteomes" id="UP000010366"/>
    </source>
</evidence>
<dbReference type="eggNOG" id="COG0563">
    <property type="taxonomic scope" value="Bacteria"/>
</dbReference>
<name>K9UNV5_CHAP6</name>
<dbReference type="EMBL" id="CP003600">
    <property type="protein sequence ID" value="AFY96762.1"/>
    <property type="molecule type" value="Genomic_DNA"/>
</dbReference>